<name>A0A2A4X4V6_UNCAE</name>
<reference evidence="2" key="1">
    <citation type="submission" date="2017-08" db="EMBL/GenBank/DDBJ databases">
        <title>A dynamic microbial community with high functional redundancy inhabits the cold, oxic subseafloor aquifer.</title>
        <authorList>
            <person name="Tully B.J."/>
            <person name="Wheat C.G."/>
            <person name="Glazer B.T."/>
            <person name="Huber J.A."/>
        </authorList>
    </citation>
    <scope>NUCLEOTIDE SEQUENCE [LARGE SCALE GENOMIC DNA]</scope>
</reference>
<accession>A0A2A4X4V6</accession>
<evidence type="ECO:0000313" key="2">
    <source>
        <dbReference type="Proteomes" id="UP000218775"/>
    </source>
</evidence>
<organism evidence="1 2">
    <name type="scientific">Aerophobetes bacterium</name>
    <dbReference type="NCBI Taxonomy" id="2030807"/>
    <lineage>
        <taxon>Bacteria</taxon>
        <taxon>Candidatus Aerophobota</taxon>
    </lineage>
</organism>
<dbReference type="EMBL" id="NVUK01000014">
    <property type="protein sequence ID" value="PCI77668.1"/>
    <property type="molecule type" value="Genomic_DNA"/>
</dbReference>
<protein>
    <submittedName>
        <fullName evidence="1">Recombinase RecA</fullName>
    </submittedName>
</protein>
<comment type="caution">
    <text evidence="1">The sequence shown here is derived from an EMBL/GenBank/DDBJ whole genome shotgun (WGS) entry which is preliminary data.</text>
</comment>
<gene>
    <name evidence="1" type="ORF">COB21_02830</name>
</gene>
<dbReference type="AlphaFoldDB" id="A0A2A4X4V6"/>
<evidence type="ECO:0000313" key="1">
    <source>
        <dbReference type="EMBL" id="PCI77668.1"/>
    </source>
</evidence>
<dbReference type="Proteomes" id="UP000218775">
    <property type="component" value="Unassembled WGS sequence"/>
</dbReference>
<sequence>MSKNEDSAKKKALELALSHVEKQFGEGSIMRLGDD</sequence>
<feature type="non-terminal residue" evidence="1">
    <location>
        <position position="35"/>
    </location>
</feature>
<proteinExistence type="predicted"/>